<dbReference type="RefSeq" id="WP_165327117.1">
    <property type="nucleotide sequence ID" value="NZ_CP049109.1"/>
</dbReference>
<evidence type="ECO:0000313" key="1">
    <source>
        <dbReference type="EMBL" id="QIG80114.1"/>
    </source>
</evidence>
<gene>
    <name evidence="1" type="ORF">G5C33_10200</name>
</gene>
<sequence>MAQADTAYSAFDHANDTHFSIAEFELYKLRQIALALDTLGDMADATHHQESVELSDQGVAAVLRTVGYALEGVIATGELVFPRRGSA</sequence>
<evidence type="ECO:0000313" key="2">
    <source>
        <dbReference type="Proteomes" id="UP000501568"/>
    </source>
</evidence>
<dbReference type="Proteomes" id="UP000501568">
    <property type="component" value="Chromosome"/>
</dbReference>
<proteinExistence type="predicted"/>
<dbReference type="AlphaFoldDB" id="A0A6G6Y587"/>
<organism evidence="1 2">
    <name type="scientific">Stakelama tenebrarum</name>
    <dbReference type="NCBI Taxonomy" id="2711215"/>
    <lineage>
        <taxon>Bacteria</taxon>
        <taxon>Pseudomonadati</taxon>
        <taxon>Pseudomonadota</taxon>
        <taxon>Alphaproteobacteria</taxon>
        <taxon>Sphingomonadales</taxon>
        <taxon>Sphingomonadaceae</taxon>
        <taxon>Stakelama</taxon>
    </lineage>
</organism>
<name>A0A6G6Y587_9SPHN</name>
<dbReference type="KEGG" id="spzr:G5C33_10200"/>
<accession>A0A6G6Y587</accession>
<protein>
    <submittedName>
        <fullName evidence="1">Uncharacterized protein</fullName>
    </submittedName>
</protein>
<keyword evidence="2" id="KW-1185">Reference proteome</keyword>
<reference evidence="1 2" key="1">
    <citation type="submission" date="2020-02" db="EMBL/GenBank/DDBJ databases">
        <authorList>
            <person name="Zheng R.K."/>
            <person name="Sun C.M."/>
        </authorList>
    </citation>
    <scope>NUCLEOTIDE SEQUENCE [LARGE SCALE GENOMIC DNA]</scope>
    <source>
        <strain evidence="2">zrk23</strain>
    </source>
</reference>
<dbReference type="EMBL" id="CP049109">
    <property type="protein sequence ID" value="QIG80114.1"/>
    <property type="molecule type" value="Genomic_DNA"/>
</dbReference>